<dbReference type="Proteomes" id="UP000618460">
    <property type="component" value="Unassembled WGS sequence"/>
</dbReference>
<dbReference type="Pfam" id="PF13412">
    <property type="entry name" value="HTH_24"/>
    <property type="match status" value="1"/>
</dbReference>
<name>A0A917TR14_9BACI</name>
<dbReference type="InterPro" id="IPR011991">
    <property type="entry name" value="ArsR-like_HTH"/>
</dbReference>
<dbReference type="InterPro" id="IPR000600">
    <property type="entry name" value="ROK"/>
</dbReference>
<dbReference type="PANTHER" id="PTHR18964">
    <property type="entry name" value="ROK (REPRESSOR, ORF, KINASE) FAMILY"/>
    <property type="match status" value="1"/>
</dbReference>
<dbReference type="InterPro" id="IPR036388">
    <property type="entry name" value="WH-like_DNA-bd_sf"/>
</dbReference>
<dbReference type="SUPFAM" id="SSF53067">
    <property type="entry name" value="Actin-like ATPase domain"/>
    <property type="match status" value="1"/>
</dbReference>
<dbReference type="InterPro" id="IPR036390">
    <property type="entry name" value="WH_DNA-bd_sf"/>
</dbReference>
<reference evidence="5" key="1">
    <citation type="journal article" date="2014" name="Int. J. Syst. Evol. Microbiol.">
        <title>Complete genome sequence of Corynebacterium casei LMG S-19264T (=DSM 44701T), isolated from a smear-ripened cheese.</title>
        <authorList>
            <consortium name="US DOE Joint Genome Institute (JGI-PGF)"/>
            <person name="Walter F."/>
            <person name="Albersmeier A."/>
            <person name="Kalinowski J."/>
            <person name="Ruckert C."/>
        </authorList>
    </citation>
    <scope>NUCLEOTIDE SEQUENCE</scope>
    <source>
        <strain evidence="5">CGMCC 1.6333</strain>
    </source>
</reference>
<dbReference type="AlphaFoldDB" id="A0A917TR14"/>
<dbReference type="InterPro" id="IPR049874">
    <property type="entry name" value="ROK_cs"/>
</dbReference>
<accession>A0A917TR14</accession>
<gene>
    <name evidence="5" type="ORF">GCM10011351_19360</name>
</gene>
<evidence type="ECO:0000256" key="3">
    <source>
        <dbReference type="ARBA" id="ARBA00022629"/>
    </source>
</evidence>
<evidence type="ECO:0000256" key="1">
    <source>
        <dbReference type="ARBA" id="ARBA00002486"/>
    </source>
</evidence>
<organism evidence="5 6">
    <name type="scientific">Paraliobacillus quinghaiensis</name>
    <dbReference type="NCBI Taxonomy" id="470815"/>
    <lineage>
        <taxon>Bacteria</taxon>
        <taxon>Bacillati</taxon>
        <taxon>Bacillota</taxon>
        <taxon>Bacilli</taxon>
        <taxon>Bacillales</taxon>
        <taxon>Bacillaceae</taxon>
        <taxon>Paraliobacillus</taxon>
    </lineage>
</organism>
<dbReference type="PROSITE" id="PS01125">
    <property type="entry name" value="ROK"/>
    <property type="match status" value="1"/>
</dbReference>
<dbReference type="Pfam" id="PF00480">
    <property type="entry name" value="ROK"/>
    <property type="match status" value="1"/>
</dbReference>
<dbReference type="GO" id="GO:0042732">
    <property type="term" value="P:D-xylose metabolic process"/>
    <property type="evidence" value="ECO:0007669"/>
    <property type="project" value="UniProtKB-KW"/>
</dbReference>
<keyword evidence="6" id="KW-1185">Reference proteome</keyword>
<comment type="similarity">
    <text evidence="2">Belongs to the ROK (NagC/XylR) family.</text>
</comment>
<sequence length="404" mass="43230">MQTGSFQWMKSLNKSIILNKILNNGPISRAQIAKETNLTPPTVGSIVKELMEQEIVEESAQGTSQGGRKPTMLVINHRGFYVVGVDAGPKEIECILTDLSGKTISHFISGITLPISKEEFLETLNRCIHHLLEPHQKLKEKVIGIGVAMHGVVDVATGTALFAPNLHLRDVPIKAALEKEFNYAVKVENDARALALGEVWFGQGKESESMIAVNIGNGVGAGIAIKGKLYHGNADIAGEIGHMTIDLHGKQCECGNKGCLQTVVSGPGIAERAIEGLDNGEKSKLQIIRDQGETVTGAMVHHVAQGGDTFAQQLLEEIGEYIGVGLTNLIHVINPSKIIIGGGVSKAGDFILEPIQNTIKQRAITEQAKQTKVVLSNLGDQATALGAVSLLLAELFERNGEIKV</sequence>
<proteinExistence type="inferred from homology"/>
<evidence type="ECO:0000313" key="5">
    <source>
        <dbReference type="EMBL" id="GGM33436.1"/>
    </source>
</evidence>
<dbReference type="EMBL" id="BMLG01000009">
    <property type="protein sequence ID" value="GGM33436.1"/>
    <property type="molecule type" value="Genomic_DNA"/>
</dbReference>
<keyword evidence="3" id="KW-0119">Carbohydrate metabolism</keyword>
<dbReference type="Gene3D" id="3.30.420.40">
    <property type="match status" value="2"/>
</dbReference>
<dbReference type="Gene3D" id="1.10.10.10">
    <property type="entry name" value="Winged helix-like DNA-binding domain superfamily/Winged helix DNA-binding domain"/>
    <property type="match status" value="1"/>
</dbReference>
<dbReference type="RefSeq" id="WP_117155272.1">
    <property type="nucleotide sequence ID" value="NZ_BMLG01000009.1"/>
</dbReference>
<keyword evidence="4" id="KW-0238">DNA-binding</keyword>
<evidence type="ECO:0000256" key="2">
    <source>
        <dbReference type="ARBA" id="ARBA00006479"/>
    </source>
</evidence>
<dbReference type="PANTHER" id="PTHR18964:SF149">
    <property type="entry name" value="BIFUNCTIONAL UDP-N-ACETYLGLUCOSAMINE 2-EPIMERASE_N-ACETYLMANNOSAMINE KINASE"/>
    <property type="match status" value="1"/>
</dbReference>
<dbReference type="CDD" id="cd24076">
    <property type="entry name" value="ASKHA_ATPase_ROK_BsXylR-like"/>
    <property type="match status" value="1"/>
</dbReference>
<reference evidence="5" key="2">
    <citation type="submission" date="2020-09" db="EMBL/GenBank/DDBJ databases">
        <authorList>
            <person name="Sun Q."/>
            <person name="Zhou Y."/>
        </authorList>
    </citation>
    <scope>NUCLEOTIDE SEQUENCE</scope>
    <source>
        <strain evidence="5">CGMCC 1.6333</strain>
    </source>
</reference>
<comment type="caution">
    <text evidence="5">The sequence shown here is derived from an EMBL/GenBank/DDBJ whole genome shotgun (WGS) entry which is preliminary data.</text>
</comment>
<dbReference type="GO" id="GO:0003677">
    <property type="term" value="F:DNA binding"/>
    <property type="evidence" value="ECO:0007669"/>
    <property type="project" value="UniProtKB-KW"/>
</dbReference>
<dbReference type="CDD" id="cd00090">
    <property type="entry name" value="HTH_ARSR"/>
    <property type="match status" value="1"/>
</dbReference>
<evidence type="ECO:0000256" key="4">
    <source>
        <dbReference type="ARBA" id="ARBA00023125"/>
    </source>
</evidence>
<evidence type="ECO:0000313" key="6">
    <source>
        <dbReference type="Proteomes" id="UP000618460"/>
    </source>
</evidence>
<keyword evidence="3" id="KW-0859">Xylose metabolism</keyword>
<comment type="function">
    <text evidence="1">Transcriptional repressor of xylose-utilizing enzymes.</text>
</comment>
<protein>
    <submittedName>
        <fullName evidence="5">Transcriptional regulator</fullName>
    </submittedName>
</protein>
<dbReference type="InterPro" id="IPR043129">
    <property type="entry name" value="ATPase_NBD"/>
</dbReference>
<dbReference type="OrthoDB" id="9796533at2"/>
<dbReference type="SUPFAM" id="SSF46785">
    <property type="entry name" value="Winged helix' DNA-binding domain"/>
    <property type="match status" value="1"/>
</dbReference>